<keyword evidence="1" id="KW-0805">Transcription regulation</keyword>
<dbReference type="GO" id="GO:0005634">
    <property type="term" value="C:nucleus"/>
    <property type="evidence" value="ECO:0007669"/>
    <property type="project" value="TreeGrafter"/>
</dbReference>
<feature type="region of interest" description="Disordered" evidence="4">
    <location>
        <begin position="318"/>
        <end position="392"/>
    </location>
</feature>
<evidence type="ECO:0000313" key="6">
    <source>
        <dbReference type="EMBL" id="KAK9509037.1"/>
    </source>
</evidence>
<feature type="compositionally biased region" description="Basic and acidic residues" evidence="4">
    <location>
        <begin position="367"/>
        <end position="386"/>
    </location>
</feature>
<name>A0AAW1DJD5_9HEMI</name>
<dbReference type="AlphaFoldDB" id="A0AAW1DJD5"/>
<feature type="region of interest" description="Disordered" evidence="4">
    <location>
        <begin position="158"/>
        <end position="201"/>
    </location>
</feature>
<dbReference type="EMBL" id="JAPXFL010000003">
    <property type="protein sequence ID" value="KAK9509037.1"/>
    <property type="molecule type" value="Genomic_DNA"/>
</dbReference>
<dbReference type="PROSITE" id="PS51011">
    <property type="entry name" value="ARID"/>
    <property type="match status" value="1"/>
</dbReference>
<dbReference type="Pfam" id="PF01388">
    <property type="entry name" value="ARID"/>
    <property type="match status" value="1"/>
</dbReference>
<keyword evidence="7" id="KW-1185">Reference proteome</keyword>
<comment type="caution">
    <text evidence="6">The sequence shown here is derived from an EMBL/GenBank/DDBJ whole genome shotgun (WGS) entry which is preliminary data.</text>
</comment>
<accession>A0AAW1DJD5</accession>
<dbReference type="PANTHER" id="PTHR13964:SF44">
    <property type="entry name" value="ARID DOMAIN-CONTAINING PROTEIN"/>
    <property type="match status" value="1"/>
</dbReference>
<organism evidence="6 7">
    <name type="scientific">Rhynocoris fuscipes</name>
    <dbReference type="NCBI Taxonomy" id="488301"/>
    <lineage>
        <taxon>Eukaryota</taxon>
        <taxon>Metazoa</taxon>
        <taxon>Ecdysozoa</taxon>
        <taxon>Arthropoda</taxon>
        <taxon>Hexapoda</taxon>
        <taxon>Insecta</taxon>
        <taxon>Pterygota</taxon>
        <taxon>Neoptera</taxon>
        <taxon>Paraneoptera</taxon>
        <taxon>Hemiptera</taxon>
        <taxon>Heteroptera</taxon>
        <taxon>Panheteroptera</taxon>
        <taxon>Cimicomorpha</taxon>
        <taxon>Reduviidae</taxon>
        <taxon>Harpactorinae</taxon>
        <taxon>Harpactorini</taxon>
        <taxon>Rhynocoris</taxon>
    </lineage>
</organism>
<keyword evidence="3" id="KW-0539">Nucleus</keyword>
<evidence type="ECO:0000256" key="1">
    <source>
        <dbReference type="ARBA" id="ARBA00023015"/>
    </source>
</evidence>
<protein>
    <recommendedName>
        <fullName evidence="5">ARID domain-containing protein</fullName>
    </recommendedName>
</protein>
<dbReference type="SMART" id="SM01014">
    <property type="entry name" value="ARID"/>
    <property type="match status" value="1"/>
</dbReference>
<gene>
    <name evidence="6" type="ORF">O3M35_006449</name>
</gene>
<keyword evidence="2" id="KW-0804">Transcription</keyword>
<dbReference type="GO" id="GO:0000976">
    <property type="term" value="F:transcription cis-regulatory region binding"/>
    <property type="evidence" value="ECO:0007669"/>
    <property type="project" value="TreeGrafter"/>
</dbReference>
<dbReference type="InterPro" id="IPR036431">
    <property type="entry name" value="ARID_dom_sf"/>
</dbReference>
<feature type="compositionally biased region" description="Low complexity" evidence="4">
    <location>
        <begin position="334"/>
        <end position="364"/>
    </location>
</feature>
<feature type="compositionally biased region" description="Low complexity" evidence="4">
    <location>
        <begin position="423"/>
        <end position="439"/>
    </location>
</feature>
<evidence type="ECO:0000256" key="4">
    <source>
        <dbReference type="SAM" id="MobiDB-lite"/>
    </source>
</evidence>
<dbReference type="SMART" id="SM00501">
    <property type="entry name" value="BRIGHT"/>
    <property type="match status" value="1"/>
</dbReference>
<proteinExistence type="predicted"/>
<dbReference type="Proteomes" id="UP001461498">
    <property type="component" value="Unassembled WGS sequence"/>
</dbReference>
<feature type="region of interest" description="Disordered" evidence="4">
    <location>
        <begin position="423"/>
        <end position="447"/>
    </location>
</feature>
<dbReference type="SUPFAM" id="SSF46774">
    <property type="entry name" value="ARID-like"/>
    <property type="match status" value="1"/>
</dbReference>
<feature type="domain" description="ARID" evidence="5">
    <location>
        <begin position="222"/>
        <end position="314"/>
    </location>
</feature>
<reference evidence="6 7" key="1">
    <citation type="submission" date="2022-12" db="EMBL/GenBank/DDBJ databases">
        <title>Chromosome-level genome assembly of true bugs.</title>
        <authorList>
            <person name="Ma L."/>
            <person name="Li H."/>
        </authorList>
    </citation>
    <scope>NUCLEOTIDE SEQUENCE [LARGE SCALE GENOMIC DNA]</scope>
    <source>
        <strain evidence="6">Lab_2022b</strain>
    </source>
</reference>
<dbReference type="Gene3D" id="1.10.150.60">
    <property type="entry name" value="ARID DNA-binding domain"/>
    <property type="match status" value="1"/>
</dbReference>
<dbReference type="CDD" id="cd16869">
    <property type="entry name" value="ARID_ARID5"/>
    <property type="match status" value="1"/>
</dbReference>
<dbReference type="InterPro" id="IPR051232">
    <property type="entry name" value="ARID/SWI1_ChromRemod"/>
</dbReference>
<dbReference type="GO" id="GO:0006357">
    <property type="term" value="P:regulation of transcription by RNA polymerase II"/>
    <property type="evidence" value="ECO:0007669"/>
    <property type="project" value="TreeGrafter"/>
</dbReference>
<evidence type="ECO:0000256" key="2">
    <source>
        <dbReference type="ARBA" id="ARBA00023163"/>
    </source>
</evidence>
<dbReference type="InterPro" id="IPR001606">
    <property type="entry name" value="ARID_dom"/>
</dbReference>
<evidence type="ECO:0000313" key="7">
    <source>
        <dbReference type="Proteomes" id="UP001461498"/>
    </source>
</evidence>
<dbReference type="PANTHER" id="PTHR13964">
    <property type="entry name" value="RBP-RELATED"/>
    <property type="match status" value="1"/>
</dbReference>
<evidence type="ECO:0000256" key="3">
    <source>
        <dbReference type="ARBA" id="ARBA00023242"/>
    </source>
</evidence>
<sequence>MTEKYCIQWIDEVLAISEKVVIRVDDLLTWITQATDWHWGLNAIWERDCVGQPQPPATPTIDMDDIAKEKLTLDESHWETNTGVVVLSYPRYCRYRGIIKRVEGVEDKWLRTSLVIALGGLTAPCKNTRILFCKDTFDYPDLEGHELLCNHLAPKLKGRPRKRKKASMSPDGSDSESESSHSNSSTTSKLKPTPPQVPKVGLVKPRLRCTLEVNKRPARGPTSEEKSFLTTLYNFMRERRTPITKIPIVGFKEVNLYKLYKKVRELGGYDMVTAGKLWKFVYEVMGGDMTSTSAATLSRRHYERLLLPYERHVNGVRTSPKIKPTLTLPPVPLPRNSHSQVSNINNSNSNSNNKNKHNNVISSKNRLKQDKVSIEKENIPQRREISSKQVVNKTETTKQQVSKQQQQQQQQQVAKQTQQQQQPQLQQQQPQQQQKTSKPVKVDSEVIDLSEDSPLKLCGHPQARAMSPMFKKQKLEILKEGGLEVTPVGTGRVSVIKQTVAQPLPPTKLPTILPMVSVPPPRQSLPPPPISMQPKLPILPNVGNKISITVTPDIDMSHLTAPGPSKKPIYGNPKEQFLTQRSQQAEVLDLRTTKQKLNFGSNLEITLVEAPTPVLQPPPPPVLPPPTIKPVNIPVIPRRQPPQPTNHYRHQPAAAVILPYTPQPNPTVNASPVPARTAYPTFKPFIPTVVDPLYLSAIYGGMLSASGSNFRQPTPPEHIYKELIRRHGIFPAFVHDGTTSITLATPTSK</sequence>
<evidence type="ECO:0000259" key="5">
    <source>
        <dbReference type="PROSITE" id="PS51011"/>
    </source>
</evidence>